<name>A0ABW1IMW8_9BACL</name>
<protein>
    <submittedName>
        <fullName evidence="1">Uncharacterized protein</fullName>
    </submittedName>
</protein>
<dbReference type="EMBL" id="JBHSQV010000089">
    <property type="protein sequence ID" value="MFC5986420.1"/>
    <property type="molecule type" value="Genomic_DNA"/>
</dbReference>
<comment type="caution">
    <text evidence="1">The sequence shown here is derived from an EMBL/GenBank/DDBJ whole genome shotgun (WGS) entry which is preliminary data.</text>
</comment>
<dbReference type="RefSeq" id="WP_379893754.1">
    <property type="nucleotide sequence ID" value="NZ_CBCSCT010000099.1"/>
</dbReference>
<accession>A0ABW1IMW8</accession>
<reference evidence="2" key="1">
    <citation type="journal article" date="2019" name="Int. J. Syst. Evol. Microbiol.">
        <title>The Global Catalogue of Microorganisms (GCM) 10K type strain sequencing project: providing services to taxonomists for standard genome sequencing and annotation.</title>
        <authorList>
            <consortium name="The Broad Institute Genomics Platform"/>
            <consortium name="The Broad Institute Genome Sequencing Center for Infectious Disease"/>
            <person name="Wu L."/>
            <person name="Ma J."/>
        </authorList>
    </citation>
    <scope>NUCLEOTIDE SEQUENCE [LARGE SCALE GENOMIC DNA]</scope>
    <source>
        <strain evidence="2">CCM 8749</strain>
    </source>
</reference>
<evidence type="ECO:0000313" key="1">
    <source>
        <dbReference type="EMBL" id="MFC5986420.1"/>
    </source>
</evidence>
<dbReference type="Proteomes" id="UP001596250">
    <property type="component" value="Unassembled WGS sequence"/>
</dbReference>
<proteinExistence type="predicted"/>
<gene>
    <name evidence="1" type="ORF">ACFPXP_08240</name>
</gene>
<sequence>MNHWIAKATSDGAGREPGYFEMDVRRAKELTITIRNEDDKPVFKS</sequence>
<keyword evidence="2" id="KW-1185">Reference proteome</keyword>
<evidence type="ECO:0000313" key="2">
    <source>
        <dbReference type="Proteomes" id="UP001596250"/>
    </source>
</evidence>
<organism evidence="1 2">
    <name type="scientific">Marinicrinis lubricantis</name>
    <dbReference type="NCBI Taxonomy" id="2086470"/>
    <lineage>
        <taxon>Bacteria</taxon>
        <taxon>Bacillati</taxon>
        <taxon>Bacillota</taxon>
        <taxon>Bacilli</taxon>
        <taxon>Bacillales</taxon>
        <taxon>Paenibacillaceae</taxon>
    </lineage>
</organism>